<organism evidence="2 3">
    <name type="scientific">Fuerstiella marisgermanici</name>
    <dbReference type="NCBI Taxonomy" id="1891926"/>
    <lineage>
        <taxon>Bacteria</taxon>
        <taxon>Pseudomonadati</taxon>
        <taxon>Planctomycetota</taxon>
        <taxon>Planctomycetia</taxon>
        <taxon>Planctomycetales</taxon>
        <taxon>Planctomycetaceae</taxon>
        <taxon>Fuerstiella</taxon>
    </lineage>
</organism>
<dbReference type="EMBL" id="CP017641">
    <property type="protein sequence ID" value="APZ94879.1"/>
    <property type="molecule type" value="Genomic_DNA"/>
</dbReference>
<dbReference type="KEGG" id="fmr:Fuma_04529"/>
<evidence type="ECO:0000256" key="1">
    <source>
        <dbReference type="SAM" id="MobiDB-lite"/>
    </source>
</evidence>
<evidence type="ECO:0000313" key="2">
    <source>
        <dbReference type="EMBL" id="APZ94879.1"/>
    </source>
</evidence>
<feature type="region of interest" description="Disordered" evidence="1">
    <location>
        <begin position="97"/>
        <end position="116"/>
    </location>
</feature>
<evidence type="ECO:0000313" key="3">
    <source>
        <dbReference type="Proteomes" id="UP000187735"/>
    </source>
</evidence>
<sequence length="172" mass="18327">MFAPRTTFLNSIVWLLAASQLLLQPASELLHSGCDGHSHVRAEASDSHLLWESVASIWHGLTHSHCCHHADSEQLQSMGGSEARSCSSRHSCCAHDASSAADSGRDSEDSPAPEHDHDQCPICQVIFAARVNAVAVQLPEQTGSMPYALPDAIAVADIAARFTLPSRGPPTV</sequence>
<name>A0A1P8WLE9_9PLAN</name>
<proteinExistence type="predicted"/>
<keyword evidence="3" id="KW-1185">Reference proteome</keyword>
<evidence type="ECO:0008006" key="4">
    <source>
        <dbReference type="Google" id="ProtNLM"/>
    </source>
</evidence>
<feature type="compositionally biased region" description="Basic and acidic residues" evidence="1">
    <location>
        <begin position="103"/>
        <end position="116"/>
    </location>
</feature>
<dbReference type="AlphaFoldDB" id="A0A1P8WLE9"/>
<accession>A0A1P8WLE9</accession>
<dbReference type="STRING" id="1891926.Fuma_04529"/>
<dbReference type="RefSeq" id="WP_077026121.1">
    <property type="nucleotide sequence ID" value="NZ_CP017641.1"/>
</dbReference>
<reference evidence="2 3" key="1">
    <citation type="journal article" date="2016" name="Front. Microbiol.">
        <title>Fuerstia marisgermanicae gen. nov., sp. nov., an Unusual Member of the Phylum Planctomycetes from the German Wadden Sea.</title>
        <authorList>
            <person name="Kohn T."/>
            <person name="Heuer A."/>
            <person name="Jogler M."/>
            <person name="Vollmers J."/>
            <person name="Boedeker C."/>
            <person name="Bunk B."/>
            <person name="Rast P."/>
            <person name="Borchert D."/>
            <person name="Glockner I."/>
            <person name="Freese H.M."/>
            <person name="Klenk H.P."/>
            <person name="Overmann J."/>
            <person name="Kaster A.K."/>
            <person name="Rohde M."/>
            <person name="Wiegand S."/>
            <person name="Jogler C."/>
        </authorList>
    </citation>
    <scope>NUCLEOTIDE SEQUENCE [LARGE SCALE GENOMIC DNA]</scope>
    <source>
        <strain evidence="2 3">NH11</strain>
    </source>
</reference>
<dbReference type="Proteomes" id="UP000187735">
    <property type="component" value="Chromosome"/>
</dbReference>
<protein>
    <recommendedName>
        <fullName evidence="4">DUF2946 domain-containing protein</fullName>
    </recommendedName>
</protein>
<gene>
    <name evidence="2" type="ORF">Fuma_04529</name>
</gene>